<evidence type="ECO:0000259" key="5">
    <source>
        <dbReference type="Pfam" id="PF00535"/>
    </source>
</evidence>
<dbReference type="AlphaFoldDB" id="A0A6N3DCQ8"/>
<comment type="similarity">
    <text evidence="1">Belongs to the glycosyltransferase 2 family.</text>
</comment>
<keyword evidence="4" id="KW-0472">Membrane</keyword>
<reference evidence="6" key="1">
    <citation type="submission" date="2019-11" db="EMBL/GenBank/DDBJ databases">
        <authorList>
            <person name="Feng L."/>
        </authorList>
    </citation>
    <scope>NUCLEOTIDE SEQUENCE</scope>
    <source>
        <strain evidence="6">CParaputrificumLFYP93</strain>
    </source>
</reference>
<name>A0A6N3DCQ8_9CLOT</name>
<dbReference type="SUPFAM" id="SSF53448">
    <property type="entry name" value="Nucleotide-diphospho-sugar transferases"/>
    <property type="match status" value="1"/>
</dbReference>
<evidence type="ECO:0000256" key="4">
    <source>
        <dbReference type="SAM" id="Phobius"/>
    </source>
</evidence>
<keyword evidence="4" id="KW-0812">Transmembrane</keyword>
<gene>
    <name evidence="6" type="ORF">CPLFYP93_01832</name>
</gene>
<dbReference type="EC" id="2.4.1.-" evidence="6"/>
<dbReference type="RefSeq" id="WP_156561171.1">
    <property type="nucleotide sequence ID" value="NZ_CACRTV010000046.1"/>
</dbReference>
<dbReference type="PANTHER" id="PTHR43630:SF1">
    <property type="entry name" value="POLY-BETA-1,6-N-ACETYL-D-GLUCOSAMINE SYNTHASE"/>
    <property type="match status" value="1"/>
</dbReference>
<dbReference type="InterPro" id="IPR001173">
    <property type="entry name" value="Glyco_trans_2-like"/>
</dbReference>
<sequence length="382" mass="44031">MEIIFWVCVILIIHSFIGYPISLKIINKIVKKDNINIDSSYKPSVTIIIPAHNEESVIELKLKNIMKIDYPNEKVEVIIASDNSTDNTNKIVKGFCINNKVGNLKLYEVKERMGKTNAQNEAVKIARGEILVFSDANSILKEDSVKELVKYFNDDDIAYVSGKLVYVNNNISETSEAEDSYWNYDLMMREYESNISSITAGNGAIYAIRKKDYININPIYCHDSMMPIKSVISNKKAKYSKDAIAYEKAGETSEDEFKRKVRMSRKNMAISYSDIQKYNPFKCGWFSYFYFCHRYLRNSLFILHLLLYISNLVLFNEGIVYCVAFVGQTLFYILSVMGIKNKSKMFYLPYYYTLTIVAQLKGAINEVSGKSKPFWEKAESTR</sequence>
<dbReference type="PANTHER" id="PTHR43630">
    <property type="entry name" value="POLY-BETA-1,6-N-ACETYL-D-GLUCOSAMINE SYNTHASE"/>
    <property type="match status" value="1"/>
</dbReference>
<dbReference type="CDD" id="cd06439">
    <property type="entry name" value="CESA_like_1"/>
    <property type="match status" value="1"/>
</dbReference>
<keyword evidence="2 6" id="KW-0328">Glycosyltransferase</keyword>
<evidence type="ECO:0000313" key="6">
    <source>
        <dbReference type="EMBL" id="VYU26946.1"/>
    </source>
</evidence>
<keyword evidence="4" id="KW-1133">Transmembrane helix</keyword>
<protein>
    <submittedName>
        <fullName evidence="6">Beta-monoglucosyldiacylglycerol synthase</fullName>
        <ecNumber evidence="6">2.4.1.-</ecNumber>
    </submittedName>
</protein>
<feature type="domain" description="Glycosyltransferase 2-like" evidence="5">
    <location>
        <begin position="46"/>
        <end position="199"/>
    </location>
</feature>
<proteinExistence type="inferred from homology"/>
<feature type="transmembrane region" description="Helical" evidence="4">
    <location>
        <begin position="6"/>
        <end position="26"/>
    </location>
</feature>
<feature type="transmembrane region" description="Helical" evidence="4">
    <location>
        <begin position="318"/>
        <end position="339"/>
    </location>
</feature>
<organism evidence="6">
    <name type="scientific">Clostridium paraputrificum</name>
    <dbReference type="NCBI Taxonomy" id="29363"/>
    <lineage>
        <taxon>Bacteria</taxon>
        <taxon>Bacillati</taxon>
        <taxon>Bacillota</taxon>
        <taxon>Clostridia</taxon>
        <taxon>Eubacteriales</taxon>
        <taxon>Clostridiaceae</taxon>
        <taxon>Clostridium</taxon>
    </lineage>
</organism>
<dbReference type="GO" id="GO:0016757">
    <property type="term" value="F:glycosyltransferase activity"/>
    <property type="evidence" value="ECO:0007669"/>
    <property type="project" value="UniProtKB-KW"/>
</dbReference>
<accession>A0A6N3DCQ8</accession>
<evidence type="ECO:0000256" key="2">
    <source>
        <dbReference type="ARBA" id="ARBA00022676"/>
    </source>
</evidence>
<evidence type="ECO:0000256" key="3">
    <source>
        <dbReference type="ARBA" id="ARBA00022679"/>
    </source>
</evidence>
<dbReference type="Gene3D" id="3.90.550.10">
    <property type="entry name" value="Spore Coat Polysaccharide Biosynthesis Protein SpsA, Chain A"/>
    <property type="match status" value="1"/>
</dbReference>
<dbReference type="EMBL" id="CACRTV010000046">
    <property type="protein sequence ID" value="VYU26946.1"/>
    <property type="molecule type" value="Genomic_DNA"/>
</dbReference>
<dbReference type="Pfam" id="PF00535">
    <property type="entry name" value="Glycos_transf_2"/>
    <property type="match status" value="1"/>
</dbReference>
<keyword evidence="3 6" id="KW-0808">Transferase</keyword>
<dbReference type="InterPro" id="IPR029044">
    <property type="entry name" value="Nucleotide-diphossugar_trans"/>
</dbReference>
<evidence type="ECO:0000256" key="1">
    <source>
        <dbReference type="ARBA" id="ARBA00006739"/>
    </source>
</evidence>
<feature type="transmembrane region" description="Helical" evidence="4">
    <location>
        <begin position="295"/>
        <end position="312"/>
    </location>
</feature>